<dbReference type="SUPFAM" id="SSF49503">
    <property type="entry name" value="Cupredoxins"/>
    <property type="match status" value="1"/>
</dbReference>
<dbReference type="Pfam" id="PF07731">
    <property type="entry name" value="Cu-oxidase_2"/>
    <property type="match status" value="1"/>
</dbReference>
<evidence type="ECO:0000259" key="2">
    <source>
        <dbReference type="Pfam" id="PF07731"/>
    </source>
</evidence>
<protein>
    <recommendedName>
        <fullName evidence="2">Plastocyanin-like domain-containing protein</fullName>
    </recommendedName>
</protein>
<proteinExistence type="predicted"/>
<dbReference type="GO" id="GO:0016491">
    <property type="term" value="F:oxidoreductase activity"/>
    <property type="evidence" value="ECO:0007669"/>
    <property type="project" value="InterPro"/>
</dbReference>
<keyword evidence="4" id="KW-1185">Reference proteome</keyword>
<organism evidence="3 4">
    <name type="scientific">Effusibacillus dendaii</name>
    <dbReference type="NCBI Taxonomy" id="2743772"/>
    <lineage>
        <taxon>Bacteria</taxon>
        <taxon>Bacillati</taxon>
        <taxon>Bacillota</taxon>
        <taxon>Bacilli</taxon>
        <taxon>Bacillales</taxon>
        <taxon>Alicyclobacillaceae</taxon>
        <taxon>Effusibacillus</taxon>
    </lineage>
</organism>
<dbReference type="Proteomes" id="UP000593802">
    <property type="component" value="Chromosome"/>
</dbReference>
<feature type="domain" description="Plastocyanin-like" evidence="2">
    <location>
        <begin position="56"/>
        <end position="113"/>
    </location>
</feature>
<sequence length="124" mass="13821">MPSMSKGQLDPLKKKGDIRSMIEHSMENKDPQKPPLGGMNMPSKQPGENAGSSISGMNYNYWTINGKSFPDTTPFEVKEGELVRIRLANISNGIHPMHLHRPDFRMIAKDGHALKNPLIVNTAR</sequence>
<evidence type="ECO:0000313" key="3">
    <source>
        <dbReference type="EMBL" id="BCJ88344.1"/>
    </source>
</evidence>
<feature type="compositionally biased region" description="Basic and acidic residues" evidence="1">
    <location>
        <begin position="11"/>
        <end position="32"/>
    </location>
</feature>
<feature type="region of interest" description="Disordered" evidence="1">
    <location>
        <begin position="1"/>
        <end position="52"/>
    </location>
</feature>
<dbReference type="Gene3D" id="2.60.40.420">
    <property type="entry name" value="Cupredoxins - blue copper proteins"/>
    <property type="match status" value="1"/>
</dbReference>
<dbReference type="InterPro" id="IPR008972">
    <property type="entry name" value="Cupredoxin"/>
</dbReference>
<evidence type="ECO:0000313" key="4">
    <source>
        <dbReference type="Proteomes" id="UP000593802"/>
    </source>
</evidence>
<dbReference type="AlphaFoldDB" id="A0A7I8DE06"/>
<evidence type="ECO:0000256" key="1">
    <source>
        <dbReference type="SAM" id="MobiDB-lite"/>
    </source>
</evidence>
<gene>
    <name evidence="3" type="ORF">skT53_33290</name>
</gene>
<dbReference type="EMBL" id="AP023366">
    <property type="protein sequence ID" value="BCJ88344.1"/>
    <property type="molecule type" value="Genomic_DNA"/>
</dbReference>
<dbReference type="InterPro" id="IPR011706">
    <property type="entry name" value="Cu-oxidase_C"/>
</dbReference>
<accession>A0A7I8DE06</accession>
<dbReference type="KEGG" id="eff:skT53_33290"/>
<name>A0A7I8DE06_9BACL</name>
<reference evidence="3 4" key="1">
    <citation type="submission" date="2020-08" db="EMBL/GenBank/DDBJ databases">
        <title>Complete Genome Sequence of Effusibacillus dendaii Strain skT53, Isolated from Farmland soil.</title>
        <authorList>
            <person name="Konishi T."/>
            <person name="Kawasaki H."/>
        </authorList>
    </citation>
    <scope>NUCLEOTIDE SEQUENCE [LARGE SCALE GENOMIC DNA]</scope>
    <source>
        <strain evidence="4">skT53</strain>
    </source>
</reference>
<dbReference type="GO" id="GO:0005507">
    <property type="term" value="F:copper ion binding"/>
    <property type="evidence" value="ECO:0007669"/>
    <property type="project" value="InterPro"/>
</dbReference>